<dbReference type="CDD" id="cd00342">
    <property type="entry name" value="gram_neg_porins"/>
    <property type="match status" value="1"/>
</dbReference>
<evidence type="ECO:0000256" key="3">
    <source>
        <dbReference type="ARBA" id="ARBA00022448"/>
    </source>
</evidence>
<evidence type="ECO:0000256" key="4">
    <source>
        <dbReference type="ARBA" id="ARBA00022452"/>
    </source>
</evidence>
<keyword evidence="9" id="KW-0472">Membrane</keyword>
<gene>
    <name evidence="13" type="ORF">Sps_02312</name>
</gene>
<keyword evidence="7" id="KW-0406">Ion transport</keyword>
<dbReference type="KEGG" id="spsw:Sps_02312"/>
<evidence type="ECO:0000256" key="1">
    <source>
        <dbReference type="ARBA" id="ARBA00004571"/>
    </source>
</evidence>
<protein>
    <submittedName>
        <fullName evidence="13">Gram-negative porin</fullName>
    </submittedName>
</protein>
<name>A0A1S6HPL9_9GAMM</name>
<dbReference type="Gene3D" id="2.40.160.10">
    <property type="entry name" value="Porin"/>
    <property type="match status" value="1"/>
</dbReference>
<dbReference type="SUPFAM" id="SSF56935">
    <property type="entry name" value="Porins"/>
    <property type="match status" value="1"/>
</dbReference>
<evidence type="ECO:0000256" key="5">
    <source>
        <dbReference type="ARBA" id="ARBA00022692"/>
    </source>
</evidence>
<keyword evidence="14" id="KW-1185">Reference proteome</keyword>
<sequence>MFKSIVYTFSIACLHGLGFMRSIFLVILILTFLSVIPFNVVAADSDTSLEMLKRQIEQLQQQVLALEKAQQAQEIEKAKQASLAKQVTKVEEVEPPTMPEKPLNNTLSVYATMRPTFGYFDEDAETFWDVRDALSRAGIKATNEFMPGWTAELHGEWGIDLSNNGDFGTARKAYVAVGGPYGRVAVGKQRPPQYLLIAEYVDIFNHANSPFSYDAEGIFFVNNMVTYRLQTGGFSWLAASQFDGESGSNGADLVNLGLGYDQSGFHGAVTYLMQDSIDGNFTTGEDEVWAISLAQDFNNGLYLAAAYQDKSYQRDAISQDRSGHTLDVSTAYRISEQFRVKLGYFDFDDGRGALLSQRYDGYNTTLEWLPDDNLRFHLEYLAKDYDNLNDFDSWIIGFRYDFAKDWQF</sequence>
<evidence type="ECO:0000256" key="6">
    <source>
        <dbReference type="ARBA" id="ARBA00022729"/>
    </source>
</evidence>
<keyword evidence="8" id="KW-0626">Porin</keyword>
<feature type="coiled-coil region" evidence="11">
    <location>
        <begin position="42"/>
        <end position="76"/>
    </location>
</feature>
<reference evidence="13 14" key="1">
    <citation type="submission" date="2016-03" db="EMBL/GenBank/DDBJ databases">
        <title>Complete genome sequence of Shewanella psychrophila WP2, a deep sea bacterium isolated from west Pacific sediment.</title>
        <authorList>
            <person name="Xu G."/>
            <person name="Jian H."/>
        </authorList>
    </citation>
    <scope>NUCLEOTIDE SEQUENCE [LARGE SCALE GENOMIC DNA]</scope>
    <source>
        <strain evidence="13 14">WP2</strain>
    </source>
</reference>
<evidence type="ECO:0000256" key="2">
    <source>
        <dbReference type="ARBA" id="ARBA00011233"/>
    </source>
</evidence>
<dbReference type="Pfam" id="PF13609">
    <property type="entry name" value="Porin_4"/>
    <property type="match status" value="1"/>
</dbReference>
<evidence type="ECO:0000313" key="14">
    <source>
        <dbReference type="Proteomes" id="UP000189545"/>
    </source>
</evidence>
<feature type="domain" description="Porin" evidence="12">
    <location>
        <begin position="106"/>
        <end position="406"/>
    </location>
</feature>
<evidence type="ECO:0000256" key="11">
    <source>
        <dbReference type="SAM" id="Coils"/>
    </source>
</evidence>
<keyword evidence="3" id="KW-0813">Transport</keyword>
<dbReference type="GO" id="GO:0046930">
    <property type="term" value="C:pore complex"/>
    <property type="evidence" value="ECO:0007669"/>
    <property type="project" value="UniProtKB-KW"/>
</dbReference>
<dbReference type="AlphaFoldDB" id="A0A1S6HPL9"/>
<dbReference type="InterPro" id="IPR050298">
    <property type="entry name" value="Gram-neg_bact_OMP"/>
</dbReference>
<dbReference type="EMBL" id="CP014782">
    <property type="protein sequence ID" value="AQS37470.1"/>
    <property type="molecule type" value="Genomic_DNA"/>
</dbReference>
<keyword evidence="5" id="KW-0812">Transmembrane</keyword>
<keyword evidence="11" id="KW-0175">Coiled coil</keyword>
<keyword evidence="10" id="KW-0998">Cell outer membrane</keyword>
<dbReference type="GO" id="GO:0015288">
    <property type="term" value="F:porin activity"/>
    <property type="evidence" value="ECO:0007669"/>
    <property type="project" value="UniProtKB-KW"/>
</dbReference>
<organism evidence="13 14">
    <name type="scientific">Shewanella psychrophila</name>
    <dbReference type="NCBI Taxonomy" id="225848"/>
    <lineage>
        <taxon>Bacteria</taxon>
        <taxon>Pseudomonadati</taxon>
        <taxon>Pseudomonadota</taxon>
        <taxon>Gammaproteobacteria</taxon>
        <taxon>Alteromonadales</taxon>
        <taxon>Shewanellaceae</taxon>
        <taxon>Shewanella</taxon>
    </lineage>
</organism>
<evidence type="ECO:0000256" key="10">
    <source>
        <dbReference type="ARBA" id="ARBA00023237"/>
    </source>
</evidence>
<dbReference type="GO" id="GO:0009279">
    <property type="term" value="C:cell outer membrane"/>
    <property type="evidence" value="ECO:0007669"/>
    <property type="project" value="UniProtKB-SubCell"/>
</dbReference>
<dbReference type="GO" id="GO:0006811">
    <property type="term" value="P:monoatomic ion transport"/>
    <property type="evidence" value="ECO:0007669"/>
    <property type="project" value="UniProtKB-KW"/>
</dbReference>
<evidence type="ECO:0000256" key="7">
    <source>
        <dbReference type="ARBA" id="ARBA00023065"/>
    </source>
</evidence>
<evidence type="ECO:0000256" key="8">
    <source>
        <dbReference type="ARBA" id="ARBA00023114"/>
    </source>
</evidence>
<dbReference type="Proteomes" id="UP000189545">
    <property type="component" value="Chromosome"/>
</dbReference>
<dbReference type="PANTHER" id="PTHR34501:SF9">
    <property type="entry name" value="MAJOR OUTER MEMBRANE PROTEIN P.IA"/>
    <property type="match status" value="1"/>
</dbReference>
<keyword evidence="6" id="KW-0732">Signal</keyword>
<dbReference type="PANTHER" id="PTHR34501">
    <property type="entry name" value="PROTEIN YDDL-RELATED"/>
    <property type="match status" value="1"/>
</dbReference>
<dbReference type="STRING" id="225848.Sps_02312"/>
<evidence type="ECO:0000259" key="12">
    <source>
        <dbReference type="Pfam" id="PF13609"/>
    </source>
</evidence>
<evidence type="ECO:0000313" key="13">
    <source>
        <dbReference type="EMBL" id="AQS37470.1"/>
    </source>
</evidence>
<keyword evidence="4" id="KW-1134">Transmembrane beta strand</keyword>
<comment type="subunit">
    <text evidence="2">Homotrimer.</text>
</comment>
<accession>A0A1S6HPL9</accession>
<dbReference type="InterPro" id="IPR033900">
    <property type="entry name" value="Gram_neg_porin_domain"/>
</dbReference>
<evidence type="ECO:0000256" key="9">
    <source>
        <dbReference type="ARBA" id="ARBA00023136"/>
    </source>
</evidence>
<proteinExistence type="predicted"/>
<dbReference type="InterPro" id="IPR023614">
    <property type="entry name" value="Porin_dom_sf"/>
</dbReference>
<comment type="subcellular location">
    <subcellularLocation>
        <location evidence="1">Cell outer membrane</location>
        <topology evidence="1">Multi-pass membrane protein</topology>
    </subcellularLocation>
</comment>